<dbReference type="AlphaFoldDB" id="A0A1U0VQB4"/>
<proteinExistence type="predicted"/>
<reference evidence="1 2" key="1">
    <citation type="submission" date="2016-11" db="EMBL/GenBank/DDBJ databases">
        <authorList>
            <consortium name="Pathogen Informatics"/>
        </authorList>
    </citation>
    <scope>NUCLEOTIDE SEQUENCE [LARGE SCALE GENOMIC DNA]</scope>
    <source>
        <strain evidence="1 2">911</strain>
    </source>
</reference>
<dbReference type="RefSeq" id="WP_079636178.1">
    <property type="nucleotide sequence ID" value="NZ_FVGW01000002.1"/>
</dbReference>
<accession>A0A1U0VQB4</accession>
<evidence type="ECO:0000313" key="2">
    <source>
        <dbReference type="Proteomes" id="UP000190074"/>
    </source>
</evidence>
<gene>
    <name evidence="1" type="ORF">SAMEA2259716_01762</name>
</gene>
<name>A0A1U0VQB4_9MYCO</name>
<dbReference type="Proteomes" id="UP000190074">
    <property type="component" value="Unassembled WGS sequence"/>
</dbReference>
<evidence type="ECO:0000313" key="1">
    <source>
        <dbReference type="EMBL" id="SKL82588.1"/>
    </source>
</evidence>
<protein>
    <submittedName>
        <fullName evidence="1">Uncharacterized protein</fullName>
    </submittedName>
</protein>
<dbReference type="EMBL" id="FVGW01000002">
    <property type="protein sequence ID" value="SKL82588.1"/>
    <property type="molecule type" value="Genomic_DNA"/>
</dbReference>
<sequence length="114" mass="12034">MFGRECPPGPPPEAETPVGGAKFDVATELMITTVLKVAESAAGGIEEMAEKGTFPKRAAYMLSLAAAKEHIKAAFGDNTPECREALSRFLKAGWVPPLKDSDQPYTSNGVATHG</sequence>
<organism evidence="1 2">
    <name type="scientific">Mycobacteroides abscessus subsp. massiliense</name>
    <dbReference type="NCBI Taxonomy" id="1962118"/>
    <lineage>
        <taxon>Bacteria</taxon>
        <taxon>Bacillati</taxon>
        <taxon>Actinomycetota</taxon>
        <taxon>Actinomycetes</taxon>
        <taxon>Mycobacteriales</taxon>
        <taxon>Mycobacteriaceae</taxon>
        <taxon>Mycobacteroides</taxon>
        <taxon>Mycobacteroides abscessus</taxon>
    </lineage>
</organism>